<dbReference type="RefSeq" id="WP_138210695.1">
    <property type="nucleotide sequence ID" value="NZ_CBCRUQ010000013.1"/>
</dbReference>
<accession>A0A4U9RPS8</accession>
<comment type="subcellular location">
    <subcellularLocation>
        <location evidence="1">Endomembrane system</location>
        <topology evidence="1">Multi-pass membrane protein</topology>
    </subcellularLocation>
</comment>
<keyword evidence="4" id="KW-0472">Membrane</keyword>
<evidence type="ECO:0000256" key="2">
    <source>
        <dbReference type="ARBA" id="ARBA00022692"/>
    </source>
</evidence>
<evidence type="ECO:0000256" key="4">
    <source>
        <dbReference type="ARBA" id="ARBA00023136"/>
    </source>
</evidence>
<evidence type="ECO:0000313" key="7">
    <source>
        <dbReference type="Proteomes" id="UP000308489"/>
    </source>
</evidence>
<dbReference type="EMBL" id="LR590481">
    <property type="protein sequence ID" value="VTQ93526.1"/>
    <property type="molecule type" value="Genomic_DNA"/>
</dbReference>
<keyword evidence="2" id="KW-0812">Transmembrane</keyword>
<dbReference type="AlphaFoldDB" id="A0A4U9RPS8"/>
<dbReference type="Proteomes" id="UP000308489">
    <property type="component" value="Chromosome 1"/>
</dbReference>
<sequence length="337" mass="38659">MNISNVKILLSEEDLLSIFKEIIVYGKIKGLDISSVNFEGDKLNIKGTYKFKIKIPFSVKISFMYLKDNMLKLKINKVSIASLGIFTFIKNFALRKLLKDFMVIGIISYKDQVCIELDTLFTIVPYVSLILKNIDLKEDKLFVECEKLDVNLEKKYITFNEALKANEKIKSVWELNEKPEIYEEKPLNNKNKIEDGYSIVRNDIESSANNTEYKNAIKYALILPDLIALLYRLFKEPRVDRTSKIILGTVMAYIATPIDIIPNKIPFVGKIDELALVFFAFDRILNSVPQEVILQNWEGNDDIIFIIKEGVSFIKPLVGGENVDKIFSFINSGLKNI</sequence>
<dbReference type="GO" id="GO:0012505">
    <property type="term" value="C:endomembrane system"/>
    <property type="evidence" value="ECO:0007669"/>
    <property type="project" value="UniProtKB-SubCell"/>
</dbReference>
<evidence type="ECO:0000259" key="5">
    <source>
        <dbReference type="Pfam" id="PF06803"/>
    </source>
</evidence>
<evidence type="ECO:0000256" key="1">
    <source>
        <dbReference type="ARBA" id="ARBA00004127"/>
    </source>
</evidence>
<proteinExistence type="predicted"/>
<gene>
    <name evidence="6" type="ORF">NCTC503_02129</name>
</gene>
<keyword evidence="7" id="KW-1185">Reference proteome</keyword>
<protein>
    <submittedName>
        <fullName evidence="6">Uncharacterized conserved protein</fullName>
    </submittedName>
</protein>
<keyword evidence="3" id="KW-1133">Transmembrane helix</keyword>
<dbReference type="OrthoDB" id="1930546at2"/>
<dbReference type="KEGG" id="hhw:NCTC503_02129"/>
<organism evidence="6 7">
    <name type="scientific">Hathewaya histolytica</name>
    <name type="common">Clostridium histolyticum</name>
    <dbReference type="NCBI Taxonomy" id="1498"/>
    <lineage>
        <taxon>Bacteria</taxon>
        <taxon>Bacillati</taxon>
        <taxon>Bacillota</taxon>
        <taxon>Clostridia</taxon>
        <taxon>Eubacteriales</taxon>
        <taxon>Clostridiaceae</taxon>
        <taxon>Hathewaya</taxon>
    </lineage>
</organism>
<feature type="domain" description="DUF1232" evidence="5">
    <location>
        <begin position="244"/>
        <end position="279"/>
    </location>
</feature>
<dbReference type="InterPro" id="IPR010652">
    <property type="entry name" value="DUF1232"/>
</dbReference>
<dbReference type="Pfam" id="PF06803">
    <property type="entry name" value="DUF1232"/>
    <property type="match status" value="1"/>
</dbReference>
<evidence type="ECO:0000313" key="6">
    <source>
        <dbReference type="EMBL" id="VTQ93526.1"/>
    </source>
</evidence>
<reference evidence="6 7" key="1">
    <citation type="submission" date="2019-05" db="EMBL/GenBank/DDBJ databases">
        <authorList>
            <consortium name="Pathogen Informatics"/>
        </authorList>
    </citation>
    <scope>NUCLEOTIDE SEQUENCE [LARGE SCALE GENOMIC DNA]</scope>
    <source>
        <strain evidence="6 7">NCTC503</strain>
    </source>
</reference>
<evidence type="ECO:0000256" key="3">
    <source>
        <dbReference type="ARBA" id="ARBA00022989"/>
    </source>
</evidence>
<name>A0A4U9RPS8_HATHI</name>